<accession>A0A6C0JN85</accession>
<dbReference type="AlphaFoldDB" id="A0A6C0JN85"/>
<proteinExistence type="predicted"/>
<dbReference type="EMBL" id="MN740671">
    <property type="protein sequence ID" value="QHU07049.1"/>
    <property type="molecule type" value="Genomic_DNA"/>
</dbReference>
<organism evidence="1">
    <name type="scientific">viral metagenome</name>
    <dbReference type="NCBI Taxonomy" id="1070528"/>
    <lineage>
        <taxon>unclassified sequences</taxon>
        <taxon>metagenomes</taxon>
        <taxon>organismal metagenomes</taxon>
    </lineage>
</organism>
<reference evidence="1" key="1">
    <citation type="journal article" date="2020" name="Nature">
        <title>Giant virus diversity and host interactions through global metagenomics.</title>
        <authorList>
            <person name="Schulz F."/>
            <person name="Roux S."/>
            <person name="Paez-Espino D."/>
            <person name="Jungbluth S."/>
            <person name="Walsh D.A."/>
            <person name="Denef V.J."/>
            <person name="McMahon K.D."/>
            <person name="Konstantinidis K.T."/>
            <person name="Eloe-Fadrosh E.A."/>
            <person name="Kyrpides N.C."/>
            <person name="Woyke T."/>
        </authorList>
    </citation>
    <scope>NUCLEOTIDE SEQUENCE</scope>
    <source>
        <strain evidence="1">GVMAG-S-1038524-41</strain>
    </source>
</reference>
<protein>
    <submittedName>
        <fullName evidence="1">Uncharacterized protein</fullName>
    </submittedName>
</protein>
<sequence>MVNRVVIDLGYDFQDTDELDSVVFFFLNRNSGEKEEYSIVKVGKKMYIGNKKDIKKSDV</sequence>
<name>A0A6C0JN85_9ZZZZ</name>
<evidence type="ECO:0000313" key="1">
    <source>
        <dbReference type="EMBL" id="QHU07049.1"/>
    </source>
</evidence>